<dbReference type="PANTHER" id="PTHR45652:SF21">
    <property type="entry name" value="ZINC FINGER CCCH DOMAIN-CONTAINING PROTEIN 13-LIKE ISOFORM X1"/>
    <property type="match status" value="1"/>
</dbReference>
<dbReference type="GO" id="GO:0005200">
    <property type="term" value="F:structural constituent of cytoskeleton"/>
    <property type="evidence" value="ECO:0007669"/>
    <property type="project" value="TreeGrafter"/>
</dbReference>
<dbReference type="EMBL" id="BMAT01010687">
    <property type="protein sequence ID" value="GFR58548.1"/>
    <property type="molecule type" value="Genomic_DNA"/>
</dbReference>
<dbReference type="GO" id="GO:0005882">
    <property type="term" value="C:intermediate filament"/>
    <property type="evidence" value="ECO:0007669"/>
    <property type="project" value="UniProtKB-KW"/>
</dbReference>
<feature type="region of interest" description="Disordered" evidence="3">
    <location>
        <begin position="68"/>
        <end position="182"/>
    </location>
</feature>
<evidence type="ECO:0000256" key="3">
    <source>
        <dbReference type="SAM" id="MobiDB-lite"/>
    </source>
</evidence>
<feature type="domain" description="IF rod" evidence="4">
    <location>
        <begin position="518"/>
        <end position="605"/>
    </location>
</feature>
<accession>A0AAV4EDD6</accession>
<keyword evidence="6" id="KW-1185">Reference proteome</keyword>
<dbReference type="InterPro" id="IPR050405">
    <property type="entry name" value="Intermediate_filament"/>
</dbReference>
<dbReference type="InterPro" id="IPR039008">
    <property type="entry name" value="IF_rod_dom"/>
</dbReference>
<comment type="caution">
    <text evidence="5">The sequence shown here is derived from an EMBL/GenBank/DDBJ whole genome shotgun (WGS) entry which is preliminary data.</text>
</comment>
<evidence type="ECO:0000259" key="4">
    <source>
        <dbReference type="Pfam" id="PF00038"/>
    </source>
</evidence>
<organism evidence="5 6">
    <name type="scientific">Elysia marginata</name>
    <dbReference type="NCBI Taxonomy" id="1093978"/>
    <lineage>
        <taxon>Eukaryota</taxon>
        <taxon>Metazoa</taxon>
        <taxon>Spiralia</taxon>
        <taxon>Lophotrochozoa</taxon>
        <taxon>Mollusca</taxon>
        <taxon>Gastropoda</taxon>
        <taxon>Heterobranchia</taxon>
        <taxon>Euthyneura</taxon>
        <taxon>Panpulmonata</taxon>
        <taxon>Sacoglossa</taxon>
        <taxon>Placobranchoidea</taxon>
        <taxon>Plakobranchidae</taxon>
        <taxon>Elysia</taxon>
    </lineage>
</organism>
<dbReference type="Proteomes" id="UP000762676">
    <property type="component" value="Unassembled WGS sequence"/>
</dbReference>
<name>A0AAV4EDD6_9GAST</name>
<proteinExistence type="predicted"/>
<dbReference type="SUPFAM" id="SSF64593">
    <property type="entry name" value="Intermediate filament protein, coiled coil region"/>
    <property type="match status" value="1"/>
</dbReference>
<dbReference type="PANTHER" id="PTHR45652">
    <property type="entry name" value="GLIAL FIBRILLARY ACIDIC PROTEIN"/>
    <property type="match status" value="1"/>
</dbReference>
<dbReference type="AlphaFoldDB" id="A0AAV4EDD6"/>
<reference evidence="5 6" key="1">
    <citation type="journal article" date="2021" name="Elife">
        <title>Chloroplast acquisition without the gene transfer in kleptoplastic sea slugs, Plakobranchus ocellatus.</title>
        <authorList>
            <person name="Maeda T."/>
            <person name="Takahashi S."/>
            <person name="Yoshida T."/>
            <person name="Shimamura S."/>
            <person name="Takaki Y."/>
            <person name="Nagai Y."/>
            <person name="Toyoda A."/>
            <person name="Suzuki Y."/>
            <person name="Arimoto A."/>
            <person name="Ishii H."/>
            <person name="Satoh N."/>
            <person name="Nishiyama T."/>
            <person name="Hasebe M."/>
            <person name="Maruyama T."/>
            <person name="Minagawa J."/>
            <person name="Obokata J."/>
            <person name="Shigenobu S."/>
        </authorList>
    </citation>
    <scope>NUCLEOTIDE SEQUENCE [LARGE SCALE GENOMIC DNA]</scope>
</reference>
<feature type="compositionally biased region" description="Polar residues" evidence="3">
    <location>
        <begin position="591"/>
        <end position="601"/>
    </location>
</feature>
<feature type="compositionally biased region" description="Pro residues" evidence="3">
    <location>
        <begin position="143"/>
        <end position="154"/>
    </location>
</feature>
<sequence>MKRRVRFKDLGQIQEEDGSQAGEITLVVPPLPVSGAEQPREPEPASCDLDLEVKPAACPFGDRIAKERAARELTSKPPRPAGIRSQQALDDAFPRNVLLRQREQRQKNAQRPRTAGVNPASGKERGRSFISTRSYISHLTDPPLSPTSPPPVHPPFFGRPRAKSAGSATRTPITYPISGSPAIDPSLDFPQAWGASSEPGYNFRAGDIATSTTGVGHQEIVSSSQPQYKPDPRLAVTVNPYCPPRQQIYGSAAYQLRDVDRDRPAAPTTVSDSKVNQYLHQTSDIDTVPQATEPTVLCTPSADPQIEGVISRPDYTFVPAEEYREDTSHLNNDRESEPFPQTNGNQLQFLRDNCASPVPISKQTLFLCPSSSNTVVDIPEPETVSAAITSNFVPSPPQLPQQSLAPSKSHLLSQPLLGTSFTNENNYTFHPQPFVPESYTSAITTPAPAAGLQLSSSSSAFPLPLPPQPVTATTTTAAAAIDSPMTSYIGNMGVTGPATSPLPGNVAMFSPMPPSRVQEKEELQRLNERFSSYISRVRQLGQAANAVDSSAFLRSSKILEDEIVQLKAMYEAELAKFRRELDASGHERNSLHTQYIKQQKQLGELTDR</sequence>
<evidence type="ECO:0000256" key="2">
    <source>
        <dbReference type="ARBA" id="ARBA00023054"/>
    </source>
</evidence>
<evidence type="ECO:0000313" key="6">
    <source>
        <dbReference type="Proteomes" id="UP000762676"/>
    </source>
</evidence>
<feature type="region of interest" description="Disordered" evidence="3">
    <location>
        <begin position="586"/>
        <end position="608"/>
    </location>
</feature>
<protein>
    <submittedName>
        <fullName evidence="5">Lamin-C</fullName>
    </submittedName>
</protein>
<keyword evidence="2" id="KW-0175">Coiled coil</keyword>
<dbReference type="GO" id="GO:0005737">
    <property type="term" value="C:cytoplasm"/>
    <property type="evidence" value="ECO:0007669"/>
    <property type="project" value="TreeGrafter"/>
</dbReference>
<evidence type="ECO:0000256" key="1">
    <source>
        <dbReference type="ARBA" id="ARBA00022754"/>
    </source>
</evidence>
<gene>
    <name evidence="5" type="ORF">ElyMa_005363400</name>
</gene>
<keyword evidence="1" id="KW-0403">Intermediate filament</keyword>
<feature type="region of interest" description="Disordered" evidence="3">
    <location>
        <begin position="1"/>
        <end position="23"/>
    </location>
</feature>
<dbReference type="GO" id="GO:0045109">
    <property type="term" value="P:intermediate filament organization"/>
    <property type="evidence" value="ECO:0007669"/>
    <property type="project" value="TreeGrafter"/>
</dbReference>
<evidence type="ECO:0000313" key="5">
    <source>
        <dbReference type="EMBL" id="GFR58548.1"/>
    </source>
</evidence>
<dbReference type="Pfam" id="PF00038">
    <property type="entry name" value="Filament"/>
    <property type="match status" value="1"/>
</dbReference>